<dbReference type="EMBL" id="JBICBT010000588">
    <property type="protein sequence ID" value="KAL3108666.1"/>
    <property type="molecule type" value="Genomic_DNA"/>
</dbReference>
<sequence>MENGYIDVTSIEEQQEYTETEHQNTSSHLNGGPSDVPKLTREVAIDRILDERGKKGATEHQYLVKWKSVKQCWVNADELKKFPSLTDAFKKKRGNILNFEGEEFDEIISNGTSKRDNSPYTDHDYAGTRQLATAKGATGKRQRQKGGGGTAKEPKKKTALVNGTDSVVRSSTRPHRPTKRFVEETNESFIRGTSKVRRTSPRKHGKKSTAEGGSEGEESEDDGKEYSVEKVLKKRMEDGKMEYFVKWAGYDDSWNTWEPRESLKHLEVFKQYEKAQQKTVEKNKLEAEETEEDEEEEDEDNEYKVEKVLGRSEKNGRVKYKIKWMGYDDGWNSWEPSKNVEHLDVIKQYEKEWKQQHQQEKQQPVSAKRSLRLSRTEQTPTSKGTTPSSSVSVSTKRIRVVVRKEHDDGPAHVEQTEMDAVSVETNELAPKTPSKKKKKRSRY</sequence>
<evidence type="ECO:0000259" key="4">
    <source>
        <dbReference type="PROSITE" id="PS50013"/>
    </source>
</evidence>
<dbReference type="InterPro" id="IPR000953">
    <property type="entry name" value="Chromo/chromo_shadow_dom"/>
</dbReference>
<keyword evidence="2" id="KW-0539">Nucleus</keyword>
<feature type="compositionally biased region" description="Acidic residues" evidence="3">
    <location>
        <begin position="288"/>
        <end position="301"/>
    </location>
</feature>
<dbReference type="InterPro" id="IPR017984">
    <property type="entry name" value="Chromo_dom_subgr"/>
</dbReference>
<feature type="compositionally biased region" description="Basic residues" evidence="3">
    <location>
        <begin position="194"/>
        <end position="207"/>
    </location>
</feature>
<feature type="region of interest" description="Disordered" evidence="3">
    <location>
        <begin position="1"/>
        <end position="37"/>
    </location>
</feature>
<proteinExistence type="predicted"/>
<comment type="caution">
    <text evidence="5">The sequence shown here is derived from an EMBL/GenBank/DDBJ whole genome shotgun (WGS) entry which is preliminary data.</text>
</comment>
<organism evidence="5 6">
    <name type="scientific">Heterodera trifolii</name>
    <dbReference type="NCBI Taxonomy" id="157864"/>
    <lineage>
        <taxon>Eukaryota</taxon>
        <taxon>Metazoa</taxon>
        <taxon>Ecdysozoa</taxon>
        <taxon>Nematoda</taxon>
        <taxon>Chromadorea</taxon>
        <taxon>Rhabditida</taxon>
        <taxon>Tylenchina</taxon>
        <taxon>Tylenchomorpha</taxon>
        <taxon>Tylenchoidea</taxon>
        <taxon>Heteroderidae</taxon>
        <taxon>Heteroderinae</taxon>
        <taxon>Heterodera</taxon>
    </lineage>
</organism>
<keyword evidence="6" id="KW-1185">Reference proteome</keyword>
<feature type="compositionally biased region" description="Polar residues" evidence="3">
    <location>
        <begin position="161"/>
        <end position="171"/>
    </location>
</feature>
<dbReference type="AlphaFoldDB" id="A0ABD2L0H6"/>
<comment type="subcellular location">
    <subcellularLocation>
        <location evidence="1">Nucleus</location>
    </subcellularLocation>
</comment>
<dbReference type="PRINTS" id="PR00504">
    <property type="entry name" value="CHROMODOMAIN"/>
</dbReference>
<dbReference type="InterPro" id="IPR016197">
    <property type="entry name" value="Chromo-like_dom_sf"/>
</dbReference>
<feature type="compositionally biased region" description="Low complexity" evidence="3">
    <location>
        <begin position="379"/>
        <end position="395"/>
    </location>
</feature>
<feature type="domain" description="Chromo" evidence="4">
    <location>
        <begin position="303"/>
        <end position="361"/>
    </location>
</feature>
<dbReference type="Proteomes" id="UP001620626">
    <property type="component" value="Unassembled WGS sequence"/>
</dbReference>
<dbReference type="CDD" id="cd00024">
    <property type="entry name" value="CD_CSD"/>
    <property type="match status" value="2"/>
</dbReference>
<accession>A0ABD2L0H6</accession>
<dbReference type="PROSITE" id="PS00598">
    <property type="entry name" value="CHROMO_1"/>
    <property type="match status" value="2"/>
</dbReference>
<evidence type="ECO:0000256" key="1">
    <source>
        <dbReference type="ARBA" id="ARBA00004123"/>
    </source>
</evidence>
<feature type="domain" description="Chromo" evidence="4">
    <location>
        <begin position="43"/>
        <end position="93"/>
    </location>
</feature>
<dbReference type="SMART" id="SM00298">
    <property type="entry name" value="CHROMO"/>
    <property type="match status" value="3"/>
</dbReference>
<evidence type="ECO:0000256" key="3">
    <source>
        <dbReference type="SAM" id="MobiDB-lite"/>
    </source>
</evidence>
<protein>
    <recommendedName>
        <fullName evidence="4">Chromo domain-containing protein</fullName>
    </recommendedName>
</protein>
<feature type="region of interest" description="Disordered" evidence="3">
    <location>
        <begin position="276"/>
        <end position="304"/>
    </location>
</feature>
<feature type="compositionally biased region" description="Basic and acidic residues" evidence="3">
    <location>
        <begin position="402"/>
        <end position="415"/>
    </location>
</feature>
<dbReference type="InterPro" id="IPR051219">
    <property type="entry name" value="Heterochromatin_chromo-domain"/>
</dbReference>
<feature type="region of interest" description="Disordered" evidence="3">
    <location>
        <begin position="131"/>
        <end position="227"/>
    </location>
</feature>
<dbReference type="InterPro" id="IPR023779">
    <property type="entry name" value="Chromodomain_CS"/>
</dbReference>
<dbReference type="GO" id="GO:0005634">
    <property type="term" value="C:nucleus"/>
    <property type="evidence" value="ECO:0007669"/>
    <property type="project" value="UniProtKB-SubCell"/>
</dbReference>
<dbReference type="SUPFAM" id="SSF54160">
    <property type="entry name" value="Chromo domain-like"/>
    <property type="match status" value="3"/>
</dbReference>
<feature type="compositionally biased region" description="Basic residues" evidence="3">
    <location>
        <begin position="433"/>
        <end position="443"/>
    </location>
</feature>
<dbReference type="PROSITE" id="PS50013">
    <property type="entry name" value="CHROMO_2"/>
    <property type="match status" value="3"/>
</dbReference>
<feature type="domain" description="Chromo" evidence="4">
    <location>
        <begin position="226"/>
        <end position="284"/>
    </location>
</feature>
<name>A0ABD2L0H6_9BILA</name>
<feature type="compositionally biased region" description="Acidic residues" evidence="3">
    <location>
        <begin position="214"/>
        <end position="223"/>
    </location>
</feature>
<dbReference type="Gene3D" id="2.40.50.40">
    <property type="match status" value="3"/>
</dbReference>
<dbReference type="InterPro" id="IPR023780">
    <property type="entry name" value="Chromo_domain"/>
</dbReference>
<evidence type="ECO:0000256" key="2">
    <source>
        <dbReference type="ARBA" id="ARBA00023242"/>
    </source>
</evidence>
<feature type="compositionally biased region" description="Basic and acidic residues" evidence="3">
    <location>
        <begin position="276"/>
        <end position="287"/>
    </location>
</feature>
<dbReference type="Pfam" id="PF00385">
    <property type="entry name" value="Chromo"/>
    <property type="match status" value="3"/>
</dbReference>
<evidence type="ECO:0000313" key="6">
    <source>
        <dbReference type="Proteomes" id="UP001620626"/>
    </source>
</evidence>
<reference evidence="5 6" key="1">
    <citation type="submission" date="2024-10" db="EMBL/GenBank/DDBJ databases">
        <authorList>
            <person name="Kim D."/>
        </authorList>
    </citation>
    <scope>NUCLEOTIDE SEQUENCE [LARGE SCALE GENOMIC DNA]</scope>
    <source>
        <strain evidence="5">BH-2024</strain>
    </source>
</reference>
<gene>
    <name evidence="5" type="ORF">niasHT_019187</name>
</gene>
<evidence type="ECO:0000313" key="5">
    <source>
        <dbReference type="EMBL" id="KAL3108666.1"/>
    </source>
</evidence>
<feature type="region of interest" description="Disordered" evidence="3">
    <location>
        <begin position="352"/>
        <end position="443"/>
    </location>
</feature>
<dbReference type="PANTHER" id="PTHR22812">
    <property type="entry name" value="CHROMOBOX PROTEIN"/>
    <property type="match status" value="1"/>
</dbReference>